<evidence type="ECO:0000313" key="3">
    <source>
        <dbReference type="Proteomes" id="UP000257127"/>
    </source>
</evidence>
<keyword evidence="3" id="KW-1185">Reference proteome</keyword>
<sequence>MLAGVCVSFFYKRRAQGFVYNLIYGALILGFVLSLFQNSMLTSIGLHVFVLASLAYAIRCVLVKKLISFTISVFTLILIAIQLLNLPGLNVFRLTLLVPFILHVITFKMDKKEFHYTHDYSINTILIANLLASFFQLY</sequence>
<feature type="transmembrane region" description="Helical" evidence="1">
    <location>
        <begin position="120"/>
        <end position="137"/>
    </location>
</feature>
<keyword evidence="1" id="KW-1133">Transmembrane helix</keyword>
<gene>
    <name evidence="2" type="ORF">DXU93_02290</name>
</gene>
<accession>A0A3E1F1V0</accession>
<keyword evidence="1" id="KW-0472">Membrane</keyword>
<dbReference type="AlphaFoldDB" id="A0A3E1F1V0"/>
<organism evidence="2 3">
    <name type="scientific">Brumimicrobium aurantiacum</name>
    <dbReference type="NCBI Taxonomy" id="1737063"/>
    <lineage>
        <taxon>Bacteria</taxon>
        <taxon>Pseudomonadati</taxon>
        <taxon>Bacteroidota</taxon>
        <taxon>Flavobacteriia</taxon>
        <taxon>Flavobacteriales</taxon>
        <taxon>Crocinitomicaceae</taxon>
        <taxon>Brumimicrobium</taxon>
    </lineage>
</organism>
<comment type="caution">
    <text evidence="2">The sequence shown here is derived from an EMBL/GenBank/DDBJ whole genome shotgun (WGS) entry which is preliminary data.</text>
</comment>
<evidence type="ECO:0000256" key="1">
    <source>
        <dbReference type="SAM" id="Phobius"/>
    </source>
</evidence>
<feature type="transmembrane region" description="Helical" evidence="1">
    <location>
        <begin position="66"/>
        <end position="84"/>
    </location>
</feature>
<keyword evidence="1" id="KW-0812">Transmembrane</keyword>
<proteinExistence type="predicted"/>
<feature type="transmembrane region" description="Helical" evidence="1">
    <location>
        <begin position="42"/>
        <end position="59"/>
    </location>
</feature>
<protein>
    <submittedName>
        <fullName evidence="2">Uncharacterized protein</fullName>
    </submittedName>
</protein>
<name>A0A3E1F1V0_9FLAO</name>
<feature type="transmembrane region" description="Helical" evidence="1">
    <location>
        <begin position="18"/>
        <end position="36"/>
    </location>
</feature>
<dbReference type="Proteomes" id="UP000257127">
    <property type="component" value="Unassembled WGS sequence"/>
</dbReference>
<evidence type="ECO:0000313" key="2">
    <source>
        <dbReference type="EMBL" id="RFC55786.1"/>
    </source>
</evidence>
<feature type="transmembrane region" description="Helical" evidence="1">
    <location>
        <begin position="90"/>
        <end position="108"/>
    </location>
</feature>
<reference evidence="2 3" key="1">
    <citation type="submission" date="2018-08" db="EMBL/GenBank/DDBJ databases">
        <title>The draft genome squence of Brumimicrobium sp. N62.</title>
        <authorList>
            <person name="Du Z.-J."/>
            <person name="Luo H.-R."/>
        </authorList>
    </citation>
    <scope>NUCLEOTIDE SEQUENCE [LARGE SCALE GENOMIC DNA]</scope>
    <source>
        <strain evidence="2 3">N62</strain>
    </source>
</reference>
<dbReference type="EMBL" id="QURB01000001">
    <property type="protein sequence ID" value="RFC55786.1"/>
    <property type="molecule type" value="Genomic_DNA"/>
</dbReference>